<keyword evidence="6" id="KW-1003">Cell membrane</keyword>
<comment type="similarity">
    <text evidence="4">Belongs to the spire family.</text>
</comment>
<keyword evidence="13" id="KW-0968">Cytoplasmic vesicle</keyword>
<dbReference type="GO" id="GO:0045010">
    <property type="term" value="P:actin nucleation"/>
    <property type="evidence" value="ECO:0007669"/>
    <property type="project" value="InterPro"/>
</dbReference>
<evidence type="ECO:0000256" key="8">
    <source>
        <dbReference type="ARBA" id="ARBA00022737"/>
    </source>
</evidence>
<keyword evidence="12" id="KW-0206">Cytoskeleton</keyword>
<gene>
    <name evidence="15" type="ORF">J437_LFUL000327</name>
</gene>
<evidence type="ECO:0000256" key="7">
    <source>
        <dbReference type="ARBA" id="ARBA00022490"/>
    </source>
</evidence>
<comment type="subcellular location">
    <subcellularLocation>
        <location evidence="3">Cell membrane</location>
        <topology evidence="3">Peripheral membrane protein</topology>
        <orientation evidence="3">Cytoplasmic side</orientation>
    </subcellularLocation>
    <subcellularLocation>
        <location evidence="2">Cytoplasm</location>
        <location evidence="2">Cytoskeleton</location>
    </subcellularLocation>
    <subcellularLocation>
        <location evidence="1">Cytoplasmic vesicle membrane</location>
        <topology evidence="1">Peripheral membrane protein</topology>
        <orientation evidence="1">Cytoplasmic side</orientation>
    </subcellularLocation>
</comment>
<dbReference type="AlphaFoldDB" id="A0A8K0NV78"/>
<dbReference type="GO" id="GO:0030659">
    <property type="term" value="C:cytoplasmic vesicle membrane"/>
    <property type="evidence" value="ECO:0007669"/>
    <property type="project" value="UniProtKB-SubCell"/>
</dbReference>
<protein>
    <recommendedName>
        <fullName evidence="14">KIND domain-containing protein</fullName>
    </recommendedName>
</protein>
<accession>A0A8K0NV78</accession>
<evidence type="ECO:0000256" key="1">
    <source>
        <dbReference type="ARBA" id="ARBA00004180"/>
    </source>
</evidence>
<keyword evidence="5" id="KW-0813">Transport</keyword>
<organism evidence="15 16">
    <name type="scientific">Ladona fulva</name>
    <name type="common">Scarce chaser dragonfly</name>
    <name type="synonym">Libellula fulva</name>
    <dbReference type="NCBI Taxonomy" id="123851"/>
    <lineage>
        <taxon>Eukaryota</taxon>
        <taxon>Metazoa</taxon>
        <taxon>Ecdysozoa</taxon>
        <taxon>Arthropoda</taxon>
        <taxon>Hexapoda</taxon>
        <taxon>Insecta</taxon>
        <taxon>Pterygota</taxon>
        <taxon>Palaeoptera</taxon>
        <taxon>Odonata</taxon>
        <taxon>Epiprocta</taxon>
        <taxon>Anisoptera</taxon>
        <taxon>Libelluloidea</taxon>
        <taxon>Libellulidae</taxon>
        <taxon>Ladona</taxon>
    </lineage>
</organism>
<dbReference type="GO" id="GO:0040038">
    <property type="term" value="P:polar body extrusion after meiotic divisions"/>
    <property type="evidence" value="ECO:0007669"/>
    <property type="project" value="TreeGrafter"/>
</dbReference>
<dbReference type="PANTHER" id="PTHR21345">
    <property type="entry name" value="SPIRE"/>
    <property type="match status" value="1"/>
</dbReference>
<evidence type="ECO:0000256" key="9">
    <source>
        <dbReference type="ARBA" id="ARBA00022927"/>
    </source>
</evidence>
<evidence type="ECO:0000259" key="14">
    <source>
        <dbReference type="PROSITE" id="PS51377"/>
    </source>
</evidence>
<dbReference type="PROSITE" id="PS51377">
    <property type="entry name" value="KIND"/>
    <property type="match status" value="1"/>
</dbReference>
<name>A0A8K0NV78_LADFU</name>
<dbReference type="GO" id="GO:0051639">
    <property type="term" value="P:actin filament network formation"/>
    <property type="evidence" value="ECO:0007669"/>
    <property type="project" value="TreeGrafter"/>
</dbReference>
<dbReference type="InterPro" id="IPR029901">
    <property type="entry name" value="Spire"/>
</dbReference>
<comment type="caution">
    <text evidence="15">The sequence shown here is derived from an EMBL/GenBank/DDBJ whole genome shotgun (WGS) entry which is preliminary data.</text>
</comment>
<dbReference type="OrthoDB" id="10043757at2759"/>
<evidence type="ECO:0000256" key="11">
    <source>
        <dbReference type="ARBA" id="ARBA00023203"/>
    </source>
</evidence>
<evidence type="ECO:0000256" key="2">
    <source>
        <dbReference type="ARBA" id="ARBA00004245"/>
    </source>
</evidence>
<evidence type="ECO:0000256" key="3">
    <source>
        <dbReference type="ARBA" id="ARBA00004413"/>
    </source>
</evidence>
<dbReference type="Pfam" id="PF16474">
    <property type="entry name" value="KIND"/>
    <property type="match status" value="1"/>
</dbReference>
<reference evidence="15" key="1">
    <citation type="submission" date="2013-04" db="EMBL/GenBank/DDBJ databases">
        <authorList>
            <person name="Qu J."/>
            <person name="Murali S.C."/>
            <person name="Bandaranaike D."/>
            <person name="Bellair M."/>
            <person name="Blankenburg K."/>
            <person name="Chao H."/>
            <person name="Dinh H."/>
            <person name="Doddapaneni H."/>
            <person name="Downs B."/>
            <person name="Dugan-Rocha S."/>
            <person name="Elkadiri S."/>
            <person name="Gnanaolivu R.D."/>
            <person name="Hernandez B."/>
            <person name="Javaid M."/>
            <person name="Jayaseelan J.C."/>
            <person name="Lee S."/>
            <person name="Li M."/>
            <person name="Ming W."/>
            <person name="Munidasa M."/>
            <person name="Muniz J."/>
            <person name="Nguyen L."/>
            <person name="Ongeri F."/>
            <person name="Osuji N."/>
            <person name="Pu L.-L."/>
            <person name="Puazo M."/>
            <person name="Qu C."/>
            <person name="Quiroz J."/>
            <person name="Raj R."/>
            <person name="Weissenberger G."/>
            <person name="Xin Y."/>
            <person name="Zou X."/>
            <person name="Han Y."/>
            <person name="Richards S."/>
            <person name="Worley K."/>
            <person name="Muzny D."/>
            <person name="Gibbs R."/>
        </authorList>
    </citation>
    <scope>NUCLEOTIDE SEQUENCE</scope>
    <source>
        <strain evidence="15">Sampled in the wild</strain>
    </source>
</reference>
<dbReference type="GO" id="GO:0005938">
    <property type="term" value="C:cell cortex"/>
    <property type="evidence" value="ECO:0007669"/>
    <property type="project" value="TreeGrafter"/>
</dbReference>
<evidence type="ECO:0000256" key="5">
    <source>
        <dbReference type="ARBA" id="ARBA00022448"/>
    </source>
</evidence>
<dbReference type="GO" id="GO:0003779">
    <property type="term" value="F:actin binding"/>
    <property type="evidence" value="ECO:0007669"/>
    <property type="project" value="UniProtKB-KW"/>
</dbReference>
<keyword evidence="10" id="KW-0472">Membrane</keyword>
<dbReference type="InterPro" id="IPR011019">
    <property type="entry name" value="KIND_dom"/>
</dbReference>
<sequence>MAADVKVTGCKGAPKCNLNADDCVSLDDILQSFNAPISEEHAWALCYQCAKCFKNAFDREDGENKHNKRFLVPQLNHVMLHKDGQVHPSTIYDDSGGTFGTGGY</sequence>
<dbReference type="Proteomes" id="UP000792457">
    <property type="component" value="Unassembled WGS sequence"/>
</dbReference>
<dbReference type="GO" id="GO:0051295">
    <property type="term" value="P:establishment of meiotic spindle localization"/>
    <property type="evidence" value="ECO:0007669"/>
    <property type="project" value="TreeGrafter"/>
</dbReference>
<dbReference type="GO" id="GO:0008017">
    <property type="term" value="F:microtubule binding"/>
    <property type="evidence" value="ECO:0007669"/>
    <property type="project" value="TreeGrafter"/>
</dbReference>
<evidence type="ECO:0000256" key="10">
    <source>
        <dbReference type="ARBA" id="ARBA00023136"/>
    </source>
</evidence>
<dbReference type="Gene3D" id="1.10.510.10">
    <property type="entry name" value="Transferase(Phosphotransferase) domain 1"/>
    <property type="match status" value="1"/>
</dbReference>
<keyword evidence="9" id="KW-0653">Protein transport</keyword>
<dbReference type="GO" id="GO:0048193">
    <property type="term" value="P:Golgi vesicle transport"/>
    <property type="evidence" value="ECO:0007669"/>
    <property type="project" value="TreeGrafter"/>
</dbReference>
<dbReference type="GO" id="GO:0005856">
    <property type="term" value="C:cytoskeleton"/>
    <property type="evidence" value="ECO:0007669"/>
    <property type="project" value="UniProtKB-SubCell"/>
</dbReference>
<keyword evidence="7" id="KW-0963">Cytoplasm</keyword>
<evidence type="ECO:0000256" key="12">
    <source>
        <dbReference type="ARBA" id="ARBA00023212"/>
    </source>
</evidence>
<dbReference type="PANTHER" id="PTHR21345:SF3">
    <property type="entry name" value="PROTEIN SPIRE"/>
    <property type="match status" value="1"/>
</dbReference>
<dbReference type="GO" id="GO:0036089">
    <property type="term" value="P:cleavage furrow formation"/>
    <property type="evidence" value="ECO:0007669"/>
    <property type="project" value="TreeGrafter"/>
</dbReference>
<keyword evidence="8" id="KW-0677">Repeat</keyword>
<keyword evidence="11" id="KW-0009">Actin-binding</keyword>
<reference evidence="15" key="2">
    <citation type="submission" date="2017-10" db="EMBL/GenBank/DDBJ databases">
        <title>Ladona fulva Genome sequencing and assembly.</title>
        <authorList>
            <person name="Murali S."/>
            <person name="Richards S."/>
            <person name="Bandaranaike D."/>
            <person name="Bellair M."/>
            <person name="Blankenburg K."/>
            <person name="Chao H."/>
            <person name="Dinh H."/>
            <person name="Doddapaneni H."/>
            <person name="Dugan-Rocha S."/>
            <person name="Elkadiri S."/>
            <person name="Gnanaolivu R."/>
            <person name="Hernandez B."/>
            <person name="Skinner E."/>
            <person name="Javaid M."/>
            <person name="Lee S."/>
            <person name="Li M."/>
            <person name="Ming W."/>
            <person name="Munidasa M."/>
            <person name="Muniz J."/>
            <person name="Nguyen L."/>
            <person name="Hughes D."/>
            <person name="Osuji N."/>
            <person name="Pu L.-L."/>
            <person name="Puazo M."/>
            <person name="Qu C."/>
            <person name="Quiroz J."/>
            <person name="Raj R."/>
            <person name="Weissenberger G."/>
            <person name="Xin Y."/>
            <person name="Zou X."/>
            <person name="Han Y."/>
            <person name="Worley K."/>
            <person name="Muzny D."/>
            <person name="Gibbs R."/>
        </authorList>
    </citation>
    <scope>NUCLEOTIDE SEQUENCE</scope>
    <source>
        <strain evidence="15">Sampled in the wild</strain>
    </source>
</reference>
<dbReference type="EMBL" id="KZ308154">
    <property type="protein sequence ID" value="KAG8223161.1"/>
    <property type="molecule type" value="Genomic_DNA"/>
</dbReference>
<evidence type="ECO:0000256" key="6">
    <source>
        <dbReference type="ARBA" id="ARBA00022475"/>
    </source>
</evidence>
<keyword evidence="16" id="KW-1185">Reference proteome</keyword>
<evidence type="ECO:0000313" key="16">
    <source>
        <dbReference type="Proteomes" id="UP000792457"/>
    </source>
</evidence>
<dbReference type="GO" id="GO:0030041">
    <property type="term" value="P:actin filament polymerization"/>
    <property type="evidence" value="ECO:0007669"/>
    <property type="project" value="TreeGrafter"/>
</dbReference>
<evidence type="ECO:0000256" key="13">
    <source>
        <dbReference type="ARBA" id="ARBA00023329"/>
    </source>
</evidence>
<proteinExistence type="inferred from homology"/>
<dbReference type="GO" id="GO:0015031">
    <property type="term" value="P:protein transport"/>
    <property type="evidence" value="ECO:0007669"/>
    <property type="project" value="UniProtKB-KW"/>
</dbReference>
<evidence type="ECO:0000313" key="15">
    <source>
        <dbReference type="EMBL" id="KAG8223161.1"/>
    </source>
</evidence>
<dbReference type="GO" id="GO:0005886">
    <property type="term" value="C:plasma membrane"/>
    <property type="evidence" value="ECO:0007669"/>
    <property type="project" value="UniProtKB-SubCell"/>
</dbReference>
<evidence type="ECO:0000256" key="4">
    <source>
        <dbReference type="ARBA" id="ARBA00010956"/>
    </source>
</evidence>
<feature type="domain" description="KIND" evidence="14">
    <location>
        <begin position="24"/>
        <end position="104"/>
    </location>
</feature>